<evidence type="ECO:0000256" key="1">
    <source>
        <dbReference type="SAM" id="Phobius"/>
    </source>
</evidence>
<dbReference type="EMBL" id="AFBI03000024">
    <property type="protein sequence ID" value="EJW04078.1"/>
    <property type="molecule type" value="Genomic_DNA"/>
</dbReference>
<dbReference type="InParanoid" id="J8ZWQ1"/>
<dbReference type="HOGENOM" id="CLU_1906704_0_0_1"/>
<feature type="transmembrane region" description="Helical" evidence="1">
    <location>
        <begin position="20"/>
        <end position="40"/>
    </location>
</feature>
<dbReference type="Proteomes" id="UP000003163">
    <property type="component" value="Unassembled WGS sequence"/>
</dbReference>
<keyword evidence="1" id="KW-0812">Transmembrane</keyword>
<gene>
    <name evidence="2" type="ORF">EDEG_01654</name>
</gene>
<keyword evidence="3" id="KW-1185">Reference proteome</keyword>
<comment type="caution">
    <text evidence="2">The sequence shown here is derived from an EMBL/GenBank/DDBJ whole genome shotgun (WGS) entry which is preliminary data.</text>
</comment>
<feature type="transmembrane region" description="Helical" evidence="1">
    <location>
        <begin position="75"/>
        <end position="93"/>
    </location>
</feature>
<name>J8ZWQ1_EDHAE</name>
<evidence type="ECO:0000313" key="3">
    <source>
        <dbReference type="Proteomes" id="UP000003163"/>
    </source>
</evidence>
<protein>
    <submittedName>
        <fullName evidence="2">Uncharacterized protein</fullName>
    </submittedName>
</protein>
<accession>J8ZWQ1</accession>
<keyword evidence="1" id="KW-1133">Transmembrane helix</keyword>
<organism evidence="2 3">
    <name type="scientific">Edhazardia aedis (strain USNM 41457)</name>
    <name type="common">Microsporidian parasite</name>
    <dbReference type="NCBI Taxonomy" id="1003232"/>
    <lineage>
        <taxon>Eukaryota</taxon>
        <taxon>Fungi</taxon>
        <taxon>Fungi incertae sedis</taxon>
        <taxon>Microsporidia</taxon>
        <taxon>Edhazardia</taxon>
    </lineage>
</organism>
<keyword evidence="1" id="KW-0472">Membrane</keyword>
<sequence>MRQSCINVKRHFKFEKILILCKFPAILCISFWFYTTLYLLEIAKNEKHFFTYLYPVKNLYSSYASSLKFSCVKEFIFFRFSLCAGKTFILTYLKSNSYFIRKYLNFLCILNINCKVLLHLFPVNCNKIYHMQN</sequence>
<reference evidence="3" key="2">
    <citation type="submission" date="2015-07" db="EMBL/GenBank/DDBJ databases">
        <title>Contrasting host-pathogen interactions and genome evolution in two generalist and specialist microsporidian pathogens of mosquitoes.</title>
        <authorList>
            <consortium name="The Broad Institute Genomics Platform"/>
            <consortium name="The Broad Institute Genome Sequencing Center for Infectious Disease"/>
            <person name="Cuomo C.A."/>
            <person name="Sanscrainte N.D."/>
            <person name="Goldberg J.M."/>
            <person name="Heiman D."/>
            <person name="Young S."/>
            <person name="Zeng Q."/>
            <person name="Becnel J.J."/>
            <person name="Birren B.W."/>
        </authorList>
    </citation>
    <scope>NUCLEOTIDE SEQUENCE [LARGE SCALE GENOMIC DNA]</scope>
    <source>
        <strain evidence="3">USNM 41457</strain>
    </source>
</reference>
<proteinExistence type="predicted"/>
<dbReference type="VEuPathDB" id="MicrosporidiaDB:EDEG_01654"/>
<evidence type="ECO:0000313" key="2">
    <source>
        <dbReference type="EMBL" id="EJW04078.1"/>
    </source>
</evidence>
<reference evidence="2 3" key="1">
    <citation type="submission" date="2011-08" db="EMBL/GenBank/DDBJ databases">
        <authorList>
            <person name="Liu Z.J."/>
            <person name="Shi F.L."/>
            <person name="Lu J.Q."/>
            <person name="Li M."/>
            <person name="Wang Z.L."/>
        </authorList>
    </citation>
    <scope>NUCLEOTIDE SEQUENCE [LARGE SCALE GENOMIC DNA]</scope>
    <source>
        <strain evidence="2 3">USNM 41457</strain>
    </source>
</reference>
<dbReference type="AlphaFoldDB" id="J8ZWQ1"/>